<dbReference type="EMBL" id="CAJVCH010537712">
    <property type="protein sequence ID" value="CAG7825864.1"/>
    <property type="molecule type" value="Genomic_DNA"/>
</dbReference>
<keyword evidence="3" id="KW-1185">Reference proteome</keyword>
<feature type="compositionally biased region" description="Acidic residues" evidence="1">
    <location>
        <begin position="721"/>
        <end position="732"/>
    </location>
</feature>
<feature type="compositionally biased region" description="Basic and acidic residues" evidence="1">
    <location>
        <begin position="632"/>
        <end position="649"/>
    </location>
</feature>
<sequence>MSSAYGESVKFYERMSDLHGQLKTYDEKQYNLQDELERLLKLPHPSEVDFNDSSQQVSRFQPGQTLSRRMDDVTEEESRRQRNQIILEKIKQLESNASVFAARSEKLRIMKREYETLVKKYMSNRKVSNFSYDAQHHPPAAKIIENNNCSLKQFASAGVNTIITGPIKSAEEPEVVASLSTFQYERNLSFTNGSSRQIMSMGNQQGQAEYHLPEFQTERKSQGLDNFQQSIGRFGRESLPIQNETLQNLNETKYNHNQNLNELQPRNLLRGTEGERDEEDSLNEKLRHNPYFDLSTTSESELTSAKNAIKKKMLPININLDDTTQSDTFSLSMHVPTKLSSKTKLGMSAHPLNLSITSEASESSLQIKPQVKHRTSSELTKLINGGGGGGDVERADPCQQSFAERRAPNRRSSLMSLQRSNNDNDNELELLTDSDSSTTSPGDSVMDSVQNRTLNESLTQEPADEENREDRKAAAPPANTNSLGMNTIQKEMDVFLVSDRDKLINESFNKSDEKVKIESSPLTRPGSSSLLRQETNLMRSKGVEIDEFKHPTSTGETKTPLPFQVPSNPSDILNSFTKIEDEFTIGNESLEEIESWERNTISVDDGRKSVESLKKSVEVKKDEVLQKVTIPKPEEPRQQKESTEKKSEDNLTSTGSVNYNQPSKTASTPVSSSSRRVRLKLDYEDSDSEASEVAQGKQKKTNEGNASSVSQAPQKENPVDAFDDDLDDFFDI</sequence>
<name>A0A8J2KYU7_9HEXA</name>
<feature type="region of interest" description="Disordered" evidence="1">
    <location>
        <begin position="622"/>
        <end position="732"/>
    </location>
</feature>
<feature type="compositionally biased region" description="Polar residues" evidence="1">
    <location>
        <begin position="703"/>
        <end position="714"/>
    </location>
</feature>
<organism evidence="2 3">
    <name type="scientific">Allacma fusca</name>
    <dbReference type="NCBI Taxonomy" id="39272"/>
    <lineage>
        <taxon>Eukaryota</taxon>
        <taxon>Metazoa</taxon>
        <taxon>Ecdysozoa</taxon>
        <taxon>Arthropoda</taxon>
        <taxon>Hexapoda</taxon>
        <taxon>Collembola</taxon>
        <taxon>Symphypleona</taxon>
        <taxon>Sminthuridae</taxon>
        <taxon>Allacma</taxon>
    </lineage>
</organism>
<dbReference type="AlphaFoldDB" id="A0A8J2KYU7"/>
<feature type="compositionally biased region" description="Polar residues" evidence="1">
    <location>
        <begin position="447"/>
        <end position="460"/>
    </location>
</feature>
<evidence type="ECO:0000313" key="3">
    <source>
        <dbReference type="Proteomes" id="UP000708208"/>
    </source>
</evidence>
<evidence type="ECO:0000313" key="2">
    <source>
        <dbReference type="EMBL" id="CAG7825864.1"/>
    </source>
</evidence>
<dbReference type="Proteomes" id="UP000708208">
    <property type="component" value="Unassembled WGS sequence"/>
</dbReference>
<reference evidence="2" key="1">
    <citation type="submission" date="2021-06" db="EMBL/GenBank/DDBJ databases">
        <authorList>
            <person name="Hodson N. C."/>
            <person name="Mongue J. A."/>
            <person name="Jaron S. K."/>
        </authorList>
    </citation>
    <scope>NUCLEOTIDE SEQUENCE</scope>
</reference>
<comment type="caution">
    <text evidence="2">The sequence shown here is derived from an EMBL/GenBank/DDBJ whole genome shotgun (WGS) entry which is preliminary data.</text>
</comment>
<feature type="region of interest" description="Disordered" evidence="1">
    <location>
        <begin position="402"/>
        <end position="484"/>
    </location>
</feature>
<evidence type="ECO:0008006" key="4">
    <source>
        <dbReference type="Google" id="ProtNLM"/>
    </source>
</evidence>
<feature type="compositionally biased region" description="Polar residues" evidence="1">
    <location>
        <begin position="410"/>
        <end position="419"/>
    </location>
</feature>
<gene>
    <name evidence="2" type="ORF">AFUS01_LOCUS35948</name>
</gene>
<feature type="region of interest" description="Disordered" evidence="1">
    <location>
        <begin position="45"/>
        <end position="79"/>
    </location>
</feature>
<protein>
    <recommendedName>
        <fullName evidence="4">Centrosomal protein kizuna</fullName>
    </recommendedName>
</protein>
<feature type="compositionally biased region" description="Basic and acidic residues" evidence="1">
    <location>
        <begin position="68"/>
        <end position="79"/>
    </location>
</feature>
<proteinExistence type="predicted"/>
<accession>A0A8J2KYU7</accession>
<dbReference type="OrthoDB" id="10684975at2759"/>
<feature type="region of interest" description="Disordered" evidence="1">
    <location>
        <begin position="549"/>
        <end position="569"/>
    </location>
</feature>
<evidence type="ECO:0000256" key="1">
    <source>
        <dbReference type="SAM" id="MobiDB-lite"/>
    </source>
</evidence>
<feature type="compositionally biased region" description="Polar residues" evidence="1">
    <location>
        <begin position="51"/>
        <end position="67"/>
    </location>
</feature>
<feature type="compositionally biased region" description="Polar residues" evidence="1">
    <location>
        <begin position="650"/>
        <end position="661"/>
    </location>
</feature>
<feature type="compositionally biased region" description="Low complexity" evidence="1">
    <location>
        <begin position="662"/>
        <end position="674"/>
    </location>
</feature>